<dbReference type="GO" id="GO:0005829">
    <property type="term" value="C:cytosol"/>
    <property type="evidence" value="ECO:0007669"/>
    <property type="project" value="TreeGrafter"/>
</dbReference>
<dbReference type="GO" id="GO:0005524">
    <property type="term" value="F:ATP binding"/>
    <property type="evidence" value="ECO:0007669"/>
    <property type="project" value="UniProtKB-KW"/>
</dbReference>
<evidence type="ECO:0000313" key="17">
    <source>
        <dbReference type="EMBL" id="SHJ78368.1"/>
    </source>
</evidence>
<dbReference type="AlphaFoldDB" id="A0A1M6M4G0"/>
<gene>
    <name evidence="17" type="ORF">SAMN02744037_00828</name>
</gene>
<evidence type="ECO:0000256" key="8">
    <source>
        <dbReference type="ARBA" id="ARBA00022679"/>
    </source>
</evidence>
<sequence>MRNYKIPTLTIAGSDSSGGAGIQADIKTFSALGTYGMSVITAITAQNTQGVFLVEELSNEIIKKQIEVIFDDIPPKAVKIGMVSSPQIIKEIVDTLKKYNPKYLVVDPVMISKSGYSLLKPEAKMNLIKYLIPMAYILTPNTLEAEEITGMHIDNLNDMKIAGQKILELGLKYVLMKGGHLKGDAVDVLIGKDTFEIYKQERLDKKNTHGTGCTLSSAITAHLALGYSVEKAIDLSKKYITETIRNSFDMGKGVGPVNHFYSF</sequence>
<dbReference type="EMBL" id="FRAE01000013">
    <property type="protein sequence ID" value="SHJ78368.1"/>
    <property type="molecule type" value="Genomic_DNA"/>
</dbReference>
<comment type="pathway">
    <text evidence="13">Cofactor biosynthesis; thiamine diphosphate biosynthesis; 4-amino-2-methyl-5-diphosphomethylpyrimidine from 5-amino-1-(5-phospho-D-ribosyl)imidazole: step 2/3.</text>
</comment>
<evidence type="ECO:0000256" key="6">
    <source>
        <dbReference type="ARBA" id="ARBA00012963"/>
    </source>
</evidence>
<keyword evidence="18" id="KW-1185">Reference proteome</keyword>
<dbReference type="STRING" id="1123349.SAMN02744037_00828"/>
<evidence type="ECO:0000256" key="4">
    <source>
        <dbReference type="ARBA" id="ARBA00009879"/>
    </source>
</evidence>
<keyword evidence="11" id="KW-0067">ATP-binding</keyword>
<keyword evidence="8" id="KW-0808">Transferase</keyword>
<dbReference type="InterPro" id="IPR004399">
    <property type="entry name" value="HMP/HMP-P_kinase_dom"/>
</dbReference>
<reference evidence="18" key="1">
    <citation type="submission" date="2016-11" db="EMBL/GenBank/DDBJ databases">
        <authorList>
            <person name="Varghese N."/>
            <person name="Submissions S."/>
        </authorList>
    </citation>
    <scope>NUCLEOTIDE SEQUENCE [LARGE SCALE GENOMIC DNA]</scope>
    <source>
        <strain evidence="18">DSM 15518</strain>
    </source>
</reference>
<organism evidence="17 18">
    <name type="scientific">Tepidibacter formicigenes DSM 15518</name>
    <dbReference type="NCBI Taxonomy" id="1123349"/>
    <lineage>
        <taxon>Bacteria</taxon>
        <taxon>Bacillati</taxon>
        <taxon>Bacillota</taxon>
        <taxon>Clostridia</taxon>
        <taxon>Peptostreptococcales</taxon>
        <taxon>Peptostreptococcaceae</taxon>
        <taxon>Tepidibacter</taxon>
    </lineage>
</organism>
<dbReference type="Proteomes" id="UP000242497">
    <property type="component" value="Unassembled WGS sequence"/>
</dbReference>
<dbReference type="PANTHER" id="PTHR20858:SF17">
    <property type="entry name" value="HYDROXYMETHYLPYRIMIDINE_PHOSPHOMETHYLPYRIMIDINE KINASE THI20-RELATED"/>
    <property type="match status" value="1"/>
</dbReference>
<dbReference type="GO" id="GO:0008972">
    <property type="term" value="F:phosphomethylpyrimidine kinase activity"/>
    <property type="evidence" value="ECO:0007669"/>
    <property type="project" value="UniProtKB-EC"/>
</dbReference>
<comment type="similarity">
    <text evidence="4">Belongs to the ThiD family.</text>
</comment>
<evidence type="ECO:0000256" key="3">
    <source>
        <dbReference type="ARBA" id="ARBA00004769"/>
    </source>
</evidence>
<comment type="pathway">
    <text evidence="3">Cofactor biosynthesis; thiamine diphosphate biosynthesis; 4-amino-2-methyl-5-diphosphomethylpyrimidine from 5-amino-1-(5-phospho-D-ribosyl)imidazole: step 3/3.</text>
</comment>
<accession>A0A1M6M4G0</accession>
<dbReference type="InterPro" id="IPR029056">
    <property type="entry name" value="Ribokinase-like"/>
</dbReference>
<evidence type="ECO:0000256" key="1">
    <source>
        <dbReference type="ARBA" id="ARBA00000151"/>
    </source>
</evidence>
<dbReference type="EC" id="2.7.4.7" evidence="6"/>
<keyword evidence="9" id="KW-0547">Nucleotide-binding</keyword>
<dbReference type="OrthoDB" id="9810880at2"/>
<feature type="domain" description="Pyridoxamine kinase/Phosphomethylpyrimidine kinase" evidence="16">
    <location>
        <begin position="15"/>
        <end position="258"/>
    </location>
</feature>
<evidence type="ECO:0000256" key="15">
    <source>
        <dbReference type="ARBA" id="ARBA00043176"/>
    </source>
</evidence>
<evidence type="ECO:0000256" key="12">
    <source>
        <dbReference type="ARBA" id="ARBA00022977"/>
    </source>
</evidence>
<dbReference type="FunFam" id="3.40.1190.20:FF:000003">
    <property type="entry name" value="Phosphomethylpyrimidine kinase ThiD"/>
    <property type="match status" value="1"/>
</dbReference>
<evidence type="ECO:0000256" key="9">
    <source>
        <dbReference type="ARBA" id="ARBA00022741"/>
    </source>
</evidence>
<dbReference type="NCBIfam" id="TIGR00097">
    <property type="entry name" value="HMP-P_kinase"/>
    <property type="match status" value="1"/>
</dbReference>
<proteinExistence type="inferred from homology"/>
<dbReference type="GO" id="GO:0008902">
    <property type="term" value="F:hydroxymethylpyrimidine kinase activity"/>
    <property type="evidence" value="ECO:0007669"/>
    <property type="project" value="UniProtKB-EC"/>
</dbReference>
<protein>
    <recommendedName>
        <fullName evidence="7">Hydroxymethylpyrimidine/phosphomethylpyrimidine kinase</fullName>
        <ecNumber evidence="5">2.7.1.49</ecNumber>
        <ecNumber evidence="6">2.7.4.7</ecNumber>
    </recommendedName>
    <alternativeName>
        <fullName evidence="14">Hydroxymethylpyrimidine kinase</fullName>
    </alternativeName>
    <alternativeName>
        <fullName evidence="15">Hydroxymethylpyrimidine phosphate kinase</fullName>
    </alternativeName>
</protein>
<evidence type="ECO:0000256" key="14">
    <source>
        <dbReference type="ARBA" id="ARBA00042102"/>
    </source>
</evidence>
<keyword evidence="10 17" id="KW-0418">Kinase</keyword>
<evidence type="ECO:0000256" key="7">
    <source>
        <dbReference type="ARBA" id="ARBA00019161"/>
    </source>
</evidence>
<evidence type="ECO:0000313" key="18">
    <source>
        <dbReference type="Proteomes" id="UP000242497"/>
    </source>
</evidence>
<dbReference type="GO" id="GO:0009228">
    <property type="term" value="P:thiamine biosynthetic process"/>
    <property type="evidence" value="ECO:0007669"/>
    <property type="project" value="UniProtKB-KW"/>
</dbReference>
<evidence type="ECO:0000256" key="2">
    <source>
        <dbReference type="ARBA" id="ARBA00000565"/>
    </source>
</evidence>
<dbReference type="SUPFAM" id="SSF53613">
    <property type="entry name" value="Ribokinase-like"/>
    <property type="match status" value="1"/>
</dbReference>
<evidence type="ECO:0000256" key="11">
    <source>
        <dbReference type="ARBA" id="ARBA00022840"/>
    </source>
</evidence>
<dbReference type="PANTHER" id="PTHR20858">
    <property type="entry name" value="PHOSPHOMETHYLPYRIMIDINE KINASE"/>
    <property type="match status" value="1"/>
</dbReference>
<name>A0A1M6M4G0_9FIRM</name>
<dbReference type="Pfam" id="PF08543">
    <property type="entry name" value="Phos_pyr_kin"/>
    <property type="match status" value="1"/>
</dbReference>
<dbReference type="EC" id="2.7.1.49" evidence="5"/>
<evidence type="ECO:0000256" key="13">
    <source>
        <dbReference type="ARBA" id="ARBA00037917"/>
    </source>
</evidence>
<dbReference type="Gene3D" id="3.40.1190.20">
    <property type="match status" value="1"/>
</dbReference>
<evidence type="ECO:0000256" key="10">
    <source>
        <dbReference type="ARBA" id="ARBA00022777"/>
    </source>
</evidence>
<dbReference type="CDD" id="cd01169">
    <property type="entry name" value="HMPP_kinase"/>
    <property type="match status" value="1"/>
</dbReference>
<evidence type="ECO:0000259" key="16">
    <source>
        <dbReference type="Pfam" id="PF08543"/>
    </source>
</evidence>
<comment type="catalytic activity">
    <reaction evidence="1">
        <text>4-amino-5-hydroxymethyl-2-methylpyrimidine + ATP = 4-amino-2-methyl-5-(phosphooxymethyl)pyrimidine + ADP + H(+)</text>
        <dbReference type="Rhea" id="RHEA:23096"/>
        <dbReference type="ChEBI" id="CHEBI:15378"/>
        <dbReference type="ChEBI" id="CHEBI:16892"/>
        <dbReference type="ChEBI" id="CHEBI:30616"/>
        <dbReference type="ChEBI" id="CHEBI:58354"/>
        <dbReference type="ChEBI" id="CHEBI:456216"/>
        <dbReference type="EC" id="2.7.1.49"/>
    </reaction>
</comment>
<keyword evidence="12" id="KW-0784">Thiamine biosynthesis</keyword>
<dbReference type="RefSeq" id="WP_072887531.1">
    <property type="nucleotide sequence ID" value="NZ_FRAE01000013.1"/>
</dbReference>
<dbReference type="InterPro" id="IPR013749">
    <property type="entry name" value="PM/HMP-P_kinase-1"/>
</dbReference>
<comment type="catalytic activity">
    <reaction evidence="2">
        <text>4-amino-2-methyl-5-(phosphooxymethyl)pyrimidine + ATP = 4-amino-2-methyl-5-(diphosphooxymethyl)pyrimidine + ADP</text>
        <dbReference type="Rhea" id="RHEA:19893"/>
        <dbReference type="ChEBI" id="CHEBI:30616"/>
        <dbReference type="ChEBI" id="CHEBI:57841"/>
        <dbReference type="ChEBI" id="CHEBI:58354"/>
        <dbReference type="ChEBI" id="CHEBI:456216"/>
        <dbReference type="EC" id="2.7.4.7"/>
    </reaction>
</comment>
<evidence type="ECO:0000256" key="5">
    <source>
        <dbReference type="ARBA" id="ARBA00012135"/>
    </source>
</evidence>